<dbReference type="PANTHER" id="PTHR48081">
    <property type="entry name" value="AB HYDROLASE SUPERFAMILY PROTEIN C4A8.06C"/>
    <property type="match status" value="1"/>
</dbReference>
<dbReference type="Gene3D" id="3.40.50.1820">
    <property type="entry name" value="alpha/beta hydrolase"/>
    <property type="match status" value="1"/>
</dbReference>
<reference evidence="4 5" key="1">
    <citation type="submission" date="2017-04" db="EMBL/GenBank/DDBJ databases">
        <title>Genome Sequence of the Model Brown-Rot Fungus Postia placenta SB12.</title>
        <authorList>
            <consortium name="DOE Joint Genome Institute"/>
            <person name="Gaskell J."/>
            <person name="Kersten P."/>
            <person name="Larrondo L.F."/>
            <person name="Canessa P."/>
            <person name="Martinez D."/>
            <person name="Hibbett D."/>
            <person name="Schmoll M."/>
            <person name="Kubicek C.P."/>
            <person name="Martinez A.T."/>
            <person name="Yadav J."/>
            <person name="Master E."/>
            <person name="Magnuson J.K."/>
            <person name="James T."/>
            <person name="Yaver D."/>
            <person name="Berka R."/>
            <person name="Labutti K."/>
            <person name="Lipzen A."/>
            <person name="Aerts A."/>
            <person name="Barry K."/>
            <person name="Henrissat B."/>
            <person name="Blanchette R."/>
            <person name="Grigoriev I."/>
            <person name="Cullen D."/>
        </authorList>
    </citation>
    <scope>NUCLEOTIDE SEQUENCE [LARGE SCALE GENOMIC DNA]</scope>
    <source>
        <strain evidence="4 5">MAD-698-R-SB12</strain>
    </source>
</reference>
<proteinExistence type="predicted"/>
<dbReference type="InterPro" id="IPR029058">
    <property type="entry name" value="AB_hydrolase_fold"/>
</dbReference>
<dbReference type="EMBL" id="KZ110601">
    <property type="protein sequence ID" value="OSX59890.1"/>
    <property type="molecule type" value="Genomic_DNA"/>
</dbReference>
<gene>
    <name evidence="4" type="ORF">POSPLADRAFT_1149645</name>
</gene>
<evidence type="ECO:0000259" key="2">
    <source>
        <dbReference type="Pfam" id="PF00326"/>
    </source>
</evidence>
<dbReference type="AlphaFoldDB" id="A0A1X6MUG1"/>
<keyword evidence="5" id="KW-1185">Reference proteome</keyword>
<dbReference type="InterPro" id="IPR001375">
    <property type="entry name" value="Peptidase_S9_cat"/>
</dbReference>
<dbReference type="Proteomes" id="UP000194127">
    <property type="component" value="Unassembled WGS sequence"/>
</dbReference>
<dbReference type="InterPro" id="IPR050300">
    <property type="entry name" value="GDXG_lipolytic_enzyme"/>
</dbReference>
<feature type="domain" description="Peptidase S9 prolyl oligopeptidase catalytic" evidence="2">
    <location>
        <begin position="307"/>
        <end position="371"/>
    </location>
</feature>
<evidence type="ECO:0000313" key="4">
    <source>
        <dbReference type="EMBL" id="OSX59890.1"/>
    </source>
</evidence>
<dbReference type="RefSeq" id="XP_024336684.1">
    <property type="nucleotide sequence ID" value="XM_024486329.1"/>
</dbReference>
<dbReference type="OrthoDB" id="19653at2759"/>
<evidence type="ECO:0000256" key="1">
    <source>
        <dbReference type="ARBA" id="ARBA00022801"/>
    </source>
</evidence>
<organism evidence="4 5">
    <name type="scientific">Postia placenta MAD-698-R-SB12</name>
    <dbReference type="NCBI Taxonomy" id="670580"/>
    <lineage>
        <taxon>Eukaryota</taxon>
        <taxon>Fungi</taxon>
        <taxon>Dikarya</taxon>
        <taxon>Basidiomycota</taxon>
        <taxon>Agaricomycotina</taxon>
        <taxon>Agaricomycetes</taxon>
        <taxon>Polyporales</taxon>
        <taxon>Adustoporiaceae</taxon>
        <taxon>Rhodonia</taxon>
    </lineage>
</organism>
<evidence type="ECO:0000313" key="5">
    <source>
        <dbReference type="Proteomes" id="UP000194127"/>
    </source>
</evidence>
<evidence type="ECO:0000259" key="3">
    <source>
        <dbReference type="Pfam" id="PF07859"/>
    </source>
</evidence>
<name>A0A1X6MUG1_9APHY</name>
<dbReference type="GeneID" id="36331278"/>
<evidence type="ECO:0008006" key="6">
    <source>
        <dbReference type="Google" id="ProtNLM"/>
    </source>
</evidence>
<dbReference type="GO" id="GO:0008236">
    <property type="term" value="F:serine-type peptidase activity"/>
    <property type="evidence" value="ECO:0007669"/>
    <property type="project" value="InterPro"/>
</dbReference>
<dbReference type="Pfam" id="PF00326">
    <property type="entry name" value="Peptidase_S9"/>
    <property type="match status" value="1"/>
</dbReference>
<keyword evidence="1" id="KW-0378">Hydrolase</keyword>
<dbReference type="GO" id="GO:0006508">
    <property type="term" value="P:proteolysis"/>
    <property type="evidence" value="ECO:0007669"/>
    <property type="project" value="InterPro"/>
</dbReference>
<dbReference type="InterPro" id="IPR013094">
    <property type="entry name" value="AB_hydrolase_3"/>
</dbReference>
<dbReference type="STRING" id="670580.A0A1X6MUG1"/>
<dbReference type="PANTHER" id="PTHR48081:SF3">
    <property type="entry name" value="ALPHA_BETA HYDROLASE FOLD-3 DOMAIN-CONTAINING PROTEIN"/>
    <property type="match status" value="1"/>
</dbReference>
<dbReference type="Pfam" id="PF07859">
    <property type="entry name" value="Abhydrolase_3"/>
    <property type="match status" value="1"/>
</dbReference>
<feature type="domain" description="Alpha/beta hydrolase fold-3" evidence="3">
    <location>
        <begin position="44"/>
        <end position="164"/>
    </location>
</feature>
<dbReference type="SUPFAM" id="SSF53474">
    <property type="entry name" value="alpha/beta-Hydrolases"/>
    <property type="match status" value="1"/>
</dbReference>
<sequence>MSGLSDNPSPICLTYKLVDDLELKLDVHAPRSGQPAQGAVVPAVIYFHGGGLTVGNRRSWFPVWLSNRLTTAGCAFVCVDYRLIPPATGHETLEDVKDAIRYVASNLNAELSKPEQGLGRISNFQIDCEAIAVAGTSAGGLCVYLAAMHATPRPRAVLSMYGMGGNFLTPHYLSPKNEVFFRGRELLNPDDFACYLHPGCHILHPVSDSPLAYHPQSSTTPGYPANPRMLLTRLYLQLGTFLDYYTGCHEPSLSAALREPIALLPADSVTTVDASQSQDEGATLQLKSAIPKRHSPLFPQLAASHADWPPTILVHGSVDSAVPADESRHLHASLQRAGIEARLIIIAGEEHSFDYREGAEQRYGSPDGYFDQIVEFLIAHLRQNC</sequence>
<accession>A0A1X6MUG1</accession>
<protein>
    <recommendedName>
        <fullName evidence="6">Alpha/beta hydrolase fold-3 domain-containing protein</fullName>
    </recommendedName>
</protein>